<feature type="compositionally biased region" description="Polar residues" evidence="1">
    <location>
        <begin position="32"/>
        <end position="45"/>
    </location>
</feature>
<protein>
    <submittedName>
        <fullName evidence="2">Uncharacterized protein</fullName>
    </submittedName>
</protein>
<feature type="compositionally biased region" description="Basic and acidic residues" evidence="1">
    <location>
        <begin position="87"/>
        <end position="108"/>
    </location>
</feature>
<feature type="region of interest" description="Disordered" evidence="1">
    <location>
        <begin position="1"/>
        <end position="182"/>
    </location>
</feature>
<comment type="caution">
    <text evidence="2">The sequence shown here is derived from an EMBL/GenBank/DDBJ whole genome shotgun (WGS) entry which is preliminary data.</text>
</comment>
<accession>A0A6A5FKT2</accession>
<evidence type="ECO:0000256" key="1">
    <source>
        <dbReference type="SAM" id="MobiDB-lite"/>
    </source>
</evidence>
<dbReference type="AlphaFoldDB" id="A0A6A5FKT2"/>
<evidence type="ECO:0000313" key="2">
    <source>
        <dbReference type="EMBL" id="KAF1394178.1"/>
    </source>
</evidence>
<feature type="compositionally biased region" description="Basic and acidic residues" evidence="1">
    <location>
        <begin position="117"/>
        <end position="165"/>
    </location>
</feature>
<proteinExistence type="predicted"/>
<keyword evidence="3" id="KW-1185">Reference proteome</keyword>
<organism evidence="2 3">
    <name type="scientific">Perca fluviatilis</name>
    <name type="common">European perch</name>
    <dbReference type="NCBI Taxonomy" id="8168"/>
    <lineage>
        <taxon>Eukaryota</taxon>
        <taxon>Metazoa</taxon>
        <taxon>Chordata</taxon>
        <taxon>Craniata</taxon>
        <taxon>Vertebrata</taxon>
        <taxon>Euteleostomi</taxon>
        <taxon>Actinopterygii</taxon>
        <taxon>Neopterygii</taxon>
        <taxon>Teleostei</taxon>
        <taxon>Neoteleostei</taxon>
        <taxon>Acanthomorphata</taxon>
        <taxon>Eupercaria</taxon>
        <taxon>Perciformes</taxon>
        <taxon>Percoidei</taxon>
        <taxon>Percidae</taxon>
        <taxon>Percinae</taxon>
        <taxon>Perca</taxon>
    </lineage>
</organism>
<dbReference type="Proteomes" id="UP000465112">
    <property type="component" value="Chromosome 2"/>
</dbReference>
<name>A0A6A5FKT2_PERFL</name>
<gene>
    <name evidence="2" type="ORF">PFLUV_G00023820</name>
</gene>
<dbReference type="EMBL" id="VHII01000002">
    <property type="protein sequence ID" value="KAF1394178.1"/>
    <property type="molecule type" value="Genomic_DNA"/>
</dbReference>
<sequence length="333" mass="38362">MQQKTNSLHRELTPEYPATSLPDTEQHKESDQPSSTHPNIDSQCGHSAYTAVRSETEKTAENISRLDRRHPPDLSTSSPVAFHSRTAKREKLERRPNLHWKEKLDEKKKPGRQQVETTKDLPLKDKSRDRTATLELDGRHSGSLDRKRQPESDSSVKVKRAKQEIVEDQFDSSKTLHTDPSPFSTTHALPSLHTMPAQHIHISDSSVLYPNSSRCNVTKTPQRLISYPGDEMHPYQTASWEPVWDAHKRMDLHSRQYTLTDYSLNTCKAVRIPHVAKRQKEAFQGFFTPPLYFPCALRQQKVIYLRGREFLHSPHENYHLHHPGYLATSYLGP</sequence>
<reference evidence="2 3" key="1">
    <citation type="submission" date="2019-06" db="EMBL/GenBank/DDBJ databases">
        <title>A chromosome-scale genome assembly of the European perch, Perca fluviatilis.</title>
        <authorList>
            <person name="Roques C."/>
            <person name="Zahm M."/>
            <person name="Cabau C."/>
            <person name="Klopp C."/>
            <person name="Bouchez O."/>
            <person name="Donnadieu C."/>
            <person name="Kuhl H."/>
            <person name="Gislard M."/>
            <person name="Guendouz S."/>
            <person name="Journot L."/>
            <person name="Haffray P."/>
            <person name="Bestin A."/>
            <person name="Morvezen R."/>
            <person name="Feron R."/>
            <person name="Wen M."/>
            <person name="Jouanno E."/>
            <person name="Herpin A."/>
            <person name="Schartl M."/>
            <person name="Postlethwait J."/>
            <person name="Schaerlinger B."/>
            <person name="Chardard D."/>
            <person name="Lecocq T."/>
            <person name="Poncet C."/>
            <person name="Jaffrelo L."/>
            <person name="Lampietro C."/>
            <person name="Guiguen Y."/>
        </authorList>
    </citation>
    <scope>NUCLEOTIDE SEQUENCE [LARGE SCALE GENOMIC DNA]</scope>
    <source>
        <tissue evidence="2">Blood</tissue>
    </source>
</reference>
<feature type="compositionally biased region" description="Basic and acidic residues" evidence="1">
    <location>
        <begin position="54"/>
        <end position="72"/>
    </location>
</feature>
<evidence type="ECO:0000313" key="3">
    <source>
        <dbReference type="Proteomes" id="UP000465112"/>
    </source>
</evidence>